<comment type="catalytic activity">
    <reaction evidence="7 8">
        <text>N-terminal L-glutaminyl-[protein] + H2O = N-terminal L-glutamyl-[protein] + NH4(+)</text>
        <dbReference type="Rhea" id="RHEA:50680"/>
        <dbReference type="Rhea" id="RHEA-COMP:12668"/>
        <dbReference type="Rhea" id="RHEA-COMP:12777"/>
        <dbReference type="ChEBI" id="CHEBI:15377"/>
        <dbReference type="ChEBI" id="CHEBI:28938"/>
        <dbReference type="ChEBI" id="CHEBI:64721"/>
        <dbReference type="ChEBI" id="CHEBI:64722"/>
        <dbReference type="EC" id="3.5.1.122"/>
    </reaction>
</comment>
<evidence type="ECO:0000259" key="9">
    <source>
        <dbReference type="Pfam" id="PF09764"/>
    </source>
</evidence>
<dbReference type="InterPro" id="IPR023128">
    <property type="entry name" value="Prot_N_Gln_amidohydro_ab_roll"/>
</dbReference>
<evidence type="ECO:0000256" key="6">
    <source>
        <dbReference type="ARBA" id="ARBA00022801"/>
    </source>
</evidence>
<dbReference type="InterPro" id="IPR039733">
    <property type="entry name" value="NTAQ1"/>
</dbReference>
<evidence type="ECO:0000256" key="3">
    <source>
        <dbReference type="ARBA" id="ARBA00011245"/>
    </source>
</evidence>
<dbReference type="EC" id="3.5.1.122" evidence="4 8"/>
<dbReference type="PANTHER" id="PTHR13035:SF0">
    <property type="entry name" value="PROTEIN N-TERMINAL GLUTAMINE AMIDOHYDROLASE"/>
    <property type="match status" value="1"/>
</dbReference>
<evidence type="ECO:0000256" key="8">
    <source>
        <dbReference type="RuleBase" id="RU367082"/>
    </source>
</evidence>
<dbReference type="InterPro" id="IPR037132">
    <property type="entry name" value="N_Gln_amidohydro_ab_roll_sf"/>
</dbReference>
<dbReference type="GO" id="GO:0005634">
    <property type="term" value="C:nucleus"/>
    <property type="evidence" value="ECO:0007669"/>
    <property type="project" value="TreeGrafter"/>
</dbReference>
<sequence length="207" mass="23392">MTTNRADLMPEQPSGGLAVPAASQCIYTSCYCEENVWKLCEIVRACQPELLPHCFVAFVSNHRQAVPIWCQKSSSRADGMSVWDYHVIFLYRPPVRGPCLVYDLDTTLGFPEEFDTYVRDAFRPHVGINPEFAQMFRVVGAAEFLDKFASDRSRMRSADGTWLKPPPPYPCIQTNSCDNNIEEFISVDEAVGVGKVYTLGQFVQRFS</sequence>
<accession>A0A023GJ85</accession>
<comment type="similarity">
    <text evidence="2 8">Belongs to the NTAQ1 family.</text>
</comment>
<evidence type="ECO:0000313" key="10">
    <source>
        <dbReference type="EMBL" id="JAC32840.1"/>
    </source>
</evidence>
<reference evidence="10" key="1">
    <citation type="submission" date="2014-03" db="EMBL/GenBank/DDBJ databases">
        <title>The sialotranscriptome of Amblyomma triste, Amblyomma parvum and Amblyomma cajennense ticks, uncovered by 454-based RNA-seq.</title>
        <authorList>
            <person name="Garcia G.R."/>
            <person name="Gardinassi L.G."/>
            <person name="Ribeiro J.M."/>
            <person name="Anatriello E."/>
            <person name="Ferreira B.R."/>
            <person name="Moreira H.N."/>
            <person name="Mafra C."/>
            <person name="Olegario M.M."/>
            <person name="Szabo P.J."/>
            <person name="Miranda-Santos I.K."/>
            <person name="Maruyama S.R."/>
        </authorList>
    </citation>
    <scope>NUCLEOTIDE SEQUENCE</scope>
    <source>
        <strain evidence="10">Mato Grasso do Sul</strain>
        <tissue evidence="10">Salivary glands</tissue>
    </source>
</reference>
<dbReference type="Gene3D" id="3.10.620.10">
    <property type="entry name" value="Protein N-terminal glutamine amidohydrolase, alpha beta roll"/>
    <property type="match status" value="1"/>
</dbReference>
<dbReference type="GO" id="GO:0070773">
    <property type="term" value="F:protein-N-terminal glutamine amidohydrolase activity"/>
    <property type="evidence" value="ECO:0007669"/>
    <property type="project" value="UniProtKB-UniRule"/>
</dbReference>
<evidence type="ECO:0000256" key="1">
    <source>
        <dbReference type="ARBA" id="ARBA00003923"/>
    </source>
</evidence>
<comment type="function">
    <text evidence="1 8">Mediates the side-chain deamidation of N-terminal glutamine residues to glutamate, an important step in N-end rule pathway of protein degradation. Conversion of the resulting N-terminal glutamine to glutamate renders the protein susceptible to arginylation, polyubiquitination and degradation as specified by the N-end rule. Does not act on substrates with internal or C-terminal glutamine and does not act on non-glutamine residues in any position.</text>
</comment>
<evidence type="ECO:0000256" key="7">
    <source>
        <dbReference type="ARBA" id="ARBA00048768"/>
    </source>
</evidence>
<dbReference type="PANTHER" id="PTHR13035">
    <property type="entry name" value="PROTEIN N-TERMINAL GLUTAMINE AMIDOHYDROLASE"/>
    <property type="match status" value="1"/>
</dbReference>
<proteinExistence type="evidence at transcript level"/>
<dbReference type="GO" id="GO:0005829">
    <property type="term" value="C:cytosol"/>
    <property type="evidence" value="ECO:0007669"/>
    <property type="project" value="TreeGrafter"/>
</dbReference>
<organism evidence="10">
    <name type="scientific">Amblyomma triste</name>
    <name type="common">Neotropical tick</name>
    <dbReference type="NCBI Taxonomy" id="251400"/>
    <lineage>
        <taxon>Eukaryota</taxon>
        <taxon>Metazoa</taxon>
        <taxon>Ecdysozoa</taxon>
        <taxon>Arthropoda</taxon>
        <taxon>Chelicerata</taxon>
        <taxon>Arachnida</taxon>
        <taxon>Acari</taxon>
        <taxon>Parasitiformes</taxon>
        <taxon>Ixodida</taxon>
        <taxon>Ixodoidea</taxon>
        <taxon>Ixodidae</taxon>
        <taxon>Amblyomminae</taxon>
        <taxon>Amblyomma</taxon>
    </lineage>
</organism>
<comment type="subunit">
    <text evidence="3 8">Monomer.</text>
</comment>
<keyword evidence="6 8" id="KW-0378">Hydrolase</keyword>
<dbReference type="FunFam" id="3.10.620.10:FF:000001">
    <property type="entry name" value="Blast:Protein N-terminal glutamine amidohydrolase"/>
    <property type="match status" value="1"/>
</dbReference>
<name>A0A023GJ85_AMBTT</name>
<evidence type="ECO:0000256" key="4">
    <source>
        <dbReference type="ARBA" id="ARBA00012718"/>
    </source>
</evidence>
<feature type="domain" description="Protein N-terminal glutamine amidohydrolase alpha beta roll" evidence="9">
    <location>
        <begin position="27"/>
        <end position="206"/>
    </location>
</feature>
<protein>
    <recommendedName>
        <fullName evidence="5 8">Protein N-terminal glutamine amidohydrolase</fullName>
        <ecNumber evidence="4 8">3.5.1.122</ecNumber>
    </recommendedName>
    <alternativeName>
        <fullName evidence="8">Protein NH2-terminal glutamine deamidase</fullName>
    </alternativeName>
</protein>
<dbReference type="EMBL" id="GBBM01002578">
    <property type="protein sequence ID" value="JAC32840.1"/>
    <property type="molecule type" value="mRNA"/>
</dbReference>
<dbReference type="GO" id="GO:0008418">
    <property type="term" value="F:protein-N-terminal asparagine amidohydrolase activity"/>
    <property type="evidence" value="ECO:0007669"/>
    <property type="project" value="UniProtKB-UniRule"/>
</dbReference>
<evidence type="ECO:0000256" key="2">
    <source>
        <dbReference type="ARBA" id="ARBA00008985"/>
    </source>
</evidence>
<dbReference type="AlphaFoldDB" id="A0A023GJ85"/>
<dbReference type="Pfam" id="PF09764">
    <property type="entry name" value="Nt_Gln_amidase"/>
    <property type="match status" value="1"/>
</dbReference>
<evidence type="ECO:0000256" key="5">
    <source>
        <dbReference type="ARBA" id="ARBA00021247"/>
    </source>
</evidence>